<evidence type="ECO:0000313" key="2">
    <source>
        <dbReference type="EMBL" id="GFU45406.1"/>
    </source>
</evidence>
<keyword evidence="3" id="KW-1185">Reference proteome</keyword>
<evidence type="ECO:0000256" key="1">
    <source>
        <dbReference type="SAM" id="SignalP"/>
    </source>
</evidence>
<reference evidence="2" key="1">
    <citation type="submission" date="2020-08" db="EMBL/GenBank/DDBJ databases">
        <title>Multicomponent nature underlies the extraordinary mechanical properties of spider dragline silk.</title>
        <authorList>
            <person name="Kono N."/>
            <person name="Nakamura H."/>
            <person name="Mori M."/>
            <person name="Yoshida Y."/>
            <person name="Ohtoshi R."/>
            <person name="Malay A.D."/>
            <person name="Moran D.A.P."/>
            <person name="Tomita M."/>
            <person name="Numata K."/>
            <person name="Arakawa K."/>
        </authorList>
    </citation>
    <scope>NUCLEOTIDE SEQUENCE</scope>
</reference>
<dbReference type="AlphaFoldDB" id="A0A8X6USE9"/>
<sequence>MKTFFIVSIVLGAVLGFSDGKKGLIQSPQCSPVKCEEPCYINSEAEPCPTCECPPQRMCSNPKSVNVIEFDHLKVIIIMEYAPLFSLLPVKFFGKKWLRFIPLNQRHMQINLLLTTKLTKEN</sequence>
<comment type="caution">
    <text evidence="2">The sequence shown here is derived from an EMBL/GenBank/DDBJ whole genome shotgun (WGS) entry which is preliminary data.</text>
</comment>
<protein>
    <recommendedName>
        <fullName evidence="4">Spider venom protein</fullName>
    </recommendedName>
</protein>
<evidence type="ECO:0000313" key="3">
    <source>
        <dbReference type="Proteomes" id="UP000887013"/>
    </source>
</evidence>
<dbReference type="EMBL" id="BMAW01132841">
    <property type="protein sequence ID" value="GFU45406.1"/>
    <property type="molecule type" value="Genomic_DNA"/>
</dbReference>
<feature type="chain" id="PRO_5036486936" description="Spider venom protein" evidence="1">
    <location>
        <begin position="21"/>
        <end position="122"/>
    </location>
</feature>
<proteinExistence type="predicted"/>
<keyword evidence="1" id="KW-0732">Signal</keyword>
<dbReference type="Proteomes" id="UP000887013">
    <property type="component" value="Unassembled WGS sequence"/>
</dbReference>
<feature type="signal peptide" evidence="1">
    <location>
        <begin position="1"/>
        <end position="20"/>
    </location>
</feature>
<evidence type="ECO:0008006" key="4">
    <source>
        <dbReference type="Google" id="ProtNLM"/>
    </source>
</evidence>
<accession>A0A8X6USE9</accession>
<organism evidence="2 3">
    <name type="scientific">Nephila pilipes</name>
    <name type="common">Giant wood spider</name>
    <name type="synonym">Nephila maculata</name>
    <dbReference type="NCBI Taxonomy" id="299642"/>
    <lineage>
        <taxon>Eukaryota</taxon>
        <taxon>Metazoa</taxon>
        <taxon>Ecdysozoa</taxon>
        <taxon>Arthropoda</taxon>
        <taxon>Chelicerata</taxon>
        <taxon>Arachnida</taxon>
        <taxon>Araneae</taxon>
        <taxon>Araneomorphae</taxon>
        <taxon>Entelegynae</taxon>
        <taxon>Araneoidea</taxon>
        <taxon>Nephilidae</taxon>
        <taxon>Nephila</taxon>
    </lineage>
</organism>
<name>A0A8X6USE9_NEPPI</name>
<gene>
    <name evidence="2" type="ORF">NPIL_327911</name>
</gene>